<keyword evidence="3" id="KW-1185">Reference proteome</keyword>
<reference evidence="2" key="3">
    <citation type="submission" date="2015-04" db="UniProtKB">
        <authorList>
            <consortium name="EnsemblPlants"/>
        </authorList>
    </citation>
    <scope>IDENTIFICATION</scope>
    <source>
        <strain evidence="2">cv. Jemalong A17</strain>
    </source>
</reference>
<reference evidence="1 3" key="2">
    <citation type="journal article" date="2014" name="BMC Genomics">
        <title>An improved genome release (version Mt4.0) for the model legume Medicago truncatula.</title>
        <authorList>
            <person name="Tang H."/>
            <person name="Krishnakumar V."/>
            <person name="Bidwell S."/>
            <person name="Rosen B."/>
            <person name="Chan A."/>
            <person name="Zhou S."/>
            <person name="Gentzbittel L."/>
            <person name="Childs K.L."/>
            <person name="Yandell M."/>
            <person name="Gundlach H."/>
            <person name="Mayer K.F."/>
            <person name="Schwartz D.C."/>
            <person name="Town C.D."/>
        </authorList>
    </citation>
    <scope>GENOME REANNOTATION</scope>
    <source>
        <strain evidence="2 3">cv. Jemalong A17</strain>
    </source>
</reference>
<protein>
    <submittedName>
        <fullName evidence="1 2">Uncharacterized protein</fullName>
    </submittedName>
</protein>
<name>G7L0W7_MEDTR</name>
<evidence type="ECO:0000313" key="1">
    <source>
        <dbReference type="EMBL" id="AES77407.1"/>
    </source>
</evidence>
<gene>
    <name evidence="1" type="ordered locus">MTR_7g010240</name>
</gene>
<dbReference type="PaxDb" id="3880-AES77407"/>
<evidence type="ECO:0000313" key="2">
    <source>
        <dbReference type="EnsemblPlants" id="AES77407"/>
    </source>
</evidence>
<dbReference type="Proteomes" id="UP000002051">
    <property type="component" value="Unassembled WGS sequence"/>
</dbReference>
<dbReference type="HOGENOM" id="CLU_3053432_0_0_1"/>
<reference evidence="1 3" key="1">
    <citation type="journal article" date="2011" name="Nature">
        <title>The Medicago genome provides insight into the evolution of rhizobial symbioses.</title>
        <authorList>
            <person name="Young N.D."/>
            <person name="Debelle F."/>
            <person name="Oldroyd G.E."/>
            <person name="Geurts R."/>
            <person name="Cannon S.B."/>
            <person name="Udvardi M.K."/>
            <person name="Benedito V.A."/>
            <person name="Mayer K.F."/>
            <person name="Gouzy J."/>
            <person name="Schoof H."/>
            <person name="Van de Peer Y."/>
            <person name="Proost S."/>
            <person name="Cook D.R."/>
            <person name="Meyers B.C."/>
            <person name="Spannagl M."/>
            <person name="Cheung F."/>
            <person name="De Mita S."/>
            <person name="Krishnakumar V."/>
            <person name="Gundlach H."/>
            <person name="Zhou S."/>
            <person name="Mudge J."/>
            <person name="Bharti A.K."/>
            <person name="Murray J.D."/>
            <person name="Naoumkina M.A."/>
            <person name="Rosen B."/>
            <person name="Silverstein K.A."/>
            <person name="Tang H."/>
            <person name="Rombauts S."/>
            <person name="Zhao P.X."/>
            <person name="Zhou P."/>
            <person name="Barbe V."/>
            <person name="Bardou P."/>
            <person name="Bechner M."/>
            <person name="Bellec A."/>
            <person name="Berger A."/>
            <person name="Berges H."/>
            <person name="Bidwell S."/>
            <person name="Bisseling T."/>
            <person name="Choisne N."/>
            <person name="Couloux A."/>
            <person name="Denny R."/>
            <person name="Deshpande S."/>
            <person name="Dai X."/>
            <person name="Doyle J.J."/>
            <person name="Dudez A.M."/>
            <person name="Farmer A.D."/>
            <person name="Fouteau S."/>
            <person name="Franken C."/>
            <person name="Gibelin C."/>
            <person name="Gish J."/>
            <person name="Goldstein S."/>
            <person name="Gonzalez A.J."/>
            <person name="Green P.J."/>
            <person name="Hallab A."/>
            <person name="Hartog M."/>
            <person name="Hua A."/>
            <person name="Humphray S.J."/>
            <person name="Jeong D.H."/>
            <person name="Jing Y."/>
            <person name="Jocker A."/>
            <person name="Kenton S.M."/>
            <person name="Kim D.J."/>
            <person name="Klee K."/>
            <person name="Lai H."/>
            <person name="Lang C."/>
            <person name="Lin S."/>
            <person name="Macmil S.L."/>
            <person name="Magdelenat G."/>
            <person name="Matthews L."/>
            <person name="McCorrison J."/>
            <person name="Monaghan E.L."/>
            <person name="Mun J.H."/>
            <person name="Najar F.Z."/>
            <person name="Nicholson C."/>
            <person name="Noirot C."/>
            <person name="O'Bleness M."/>
            <person name="Paule C.R."/>
            <person name="Poulain J."/>
            <person name="Prion F."/>
            <person name="Qin B."/>
            <person name="Qu C."/>
            <person name="Retzel E.F."/>
            <person name="Riddle C."/>
            <person name="Sallet E."/>
            <person name="Samain S."/>
            <person name="Samson N."/>
            <person name="Sanders I."/>
            <person name="Saurat O."/>
            <person name="Scarpelli C."/>
            <person name="Schiex T."/>
            <person name="Segurens B."/>
            <person name="Severin A.J."/>
            <person name="Sherrier D.J."/>
            <person name="Shi R."/>
            <person name="Sims S."/>
            <person name="Singer S.R."/>
            <person name="Sinharoy S."/>
            <person name="Sterck L."/>
            <person name="Viollet A."/>
            <person name="Wang B.B."/>
            <person name="Wang K."/>
            <person name="Wang M."/>
            <person name="Wang X."/>
            <person name="Warfsmann J."/>
            <person name="Weissenbach J."/>
            <person name="White D.D."/>
            <person name="White J.D."/>
            <person name="Wiley G.B."/>
            <person name="Wincker P."/>
            <person name="Xing Y."/>
            <person name="Yang L."/>
            <person name="Yao Z."/>
            <person name="Ying F."/>
            <person name="Zhai J."/>
            <person name="Zhou L."/>
            <person name="Zuber A."/>
            <person name="Denarie J."/>
            <person name="Dixon R.A."/>
            <person name="May G.D."/>
            <person name="Schwartz D.C."/>
            <person name="Rogers J."/>
            <person name="Quetier F."/>
            <person name="Town C.D."/>
            <person name="Roe B.A."/>
        </authorList>
    </citation>
    <scope>NUCLEOTIDE SEQUENCE [LARGE SCALE GENOMIC DNA]</scope>
    <source>
        <strain evidence="1">A17</strain>
        <strain evidence="2 3">cv. Jemalong A17</strain>
    </source>
</reference>
<proteinExistence type="predicted"/>
<organism evidence="1 3">
    <name type="scientific">Medicago truncatula</name>
    <name type="common">Barrel medic</name>
    <name type="synonym">Medicago tribuloides</name>
    <dbReference type="NCBI Taxonomy" id="3880"/>
    <lineage>
        <taxon>Eukaryota</taxon>
        <taxon>Viridiplantae</taxon>
        <taxon>Streptophyta</taxon>
        <taxon>Embryophyta</taxon>
        <taxon>Tracheophyta</taxon>
        <taxon>Spermatophyta</taxon>
        <taxon>Magnoliopsida</taxon>
        <taxon>eudicotyledons</taxon>
        <taxon>Gunneridae</taxon>
        <taxon>Pentapetalae</taxon>
        <taxon>rosids</taxon>
        <taxon>fabids</taxon>
        <taxon>Fabales</taxon>
        <taxon>Fabaceae</taxon>
        <taxon>Papilionoideae</taxon>
        <taxon>50 kb inversion clade</taxon>
        <taxon>NPAAA clade</taxon>
        <taxon>Hologalegina</taxon>
        <taxon>IRL clade</taxon>
        <taxon>Trifolieae</taxon>
        <taxon>Medicago</taxon>
    </lineage>
</organism>
<accession>G7L0W7</accession>
<evidence type="ECO:0000313" key="3">
    <source>
        <dbReference type="Proteomes" id="UP000002051"/>
    </source>
</evidence>
<dbReference type="AlphaFoldDB" id="G7L0W7"/>
<dbReference type="EnsemblPlants" id="AES77407">
    <property type="protein sequence ID" value="AES77407"/>
    <property type="gene ID" value="MTR_7g010240"/>
</dbReference>
<sequence length="54" mass="6386">MGSFLKKKKDESFEAFQKNCKKVQNEKDKDAKIISLRSDHRGELKNDSFKTFFD</sequence>
<dbReference type="EMBL" id="CM001223">
    <property type="protein sequence ID" value="AES77407.1"/>
    <property type="molecule type" value="Genomic_DNA"/>
</dbReference>